<feature type="chain" id="PRO_5030106047" evidence="2">
    <location>
        <begin position="28"/>
        <end position="316"/>
    </location>
</feature>
<sequence>MKNLHDRTQHLSPRLAGLALTAAVSLAAVGCGNLDEQHLVFDTRQLAVGGDAYHDAVNDDGDWIKVCDNDPSMDPYVESEGTLETWEEWALDCMNGGAAPSPGTVGVIYECSTTAEVMSDTGDRTDLRVFQGECKEAGEGTLIKHATSLLPTSEPVGRTGRDADRVGDSRTDLKRDDGFDAWGSDIYVCRGTNWSMLASKGAIAFDFFESKCRHAGSTVMRGTVEQGRAPAPKARGMAGRGDVSVGPADVIHKEIERGSKNGEVWYKCVETGDVVWHSEGIHAYNDLVADCNAAGGTISTGITWFGEPYITNDSSF</sequence>
<dbReference type="RefSeq" id="WP_141195829.1">
    <property type="nucleotide sequence ID" value="NZ_CP041186.1"/>
</dbReference>
<keyword evidence="2" id="KW-0732">Signal</keyword>
<accession>A0A4Y6PM50</accession>
<gene>
    <name evidence="3" type="ORF">FIV42_00840</name>
</gene>
<evidence type="ECO:0000313" key="3">
    <source>
        <dbReference type="EMBL" id="QDG49330.1"/>
    </source>
</evidence>
<name>A0A4Y6PM50_PERCE</name>
<keyword evidence="4" id="KW-1185">Reference proteome</keyword>
<accession>A0A5B8XZ55</accession>
<evidence type="ECO:0000256" key="2">
    <source>
        <dbReference type="SAM" id="SignalP"/>
    </source>
</evidence>
<dbReference type="PROSITE" id="PS51257">
    <property type="entry name" value="PROKAR_LIPOPROTEIN"/>
    <property type="match status" value="1"/>
</dbReference>
<dbReference type="EMBL" id="CP041186">
    <property type="protein sequence ID" value="QDG49330.1"/>
    <property type="molecule type" value="Genomic_DNA"/>
</dbReference>
<evidence type="ECO:0000256" key="1">
    <source>
        <dbReference type="SAM" id="MobiDB-lite"/>
    </source>
</evidence>
<feature type="region of interest" description="Disordered" evidence="1">
    <location>
        <begin position="151"/>
        <end position="170"/>
    </location>
</feature>
<evidence type="ECO:0000313" key="4">
    <source>
        <dbReference type="Proteomes" id="UP000315995"/>
    </source>
</evidence>
<feature type="signal peptide" evidence="2">
    <location>
        <begin position="1"/>
        <end position="27"/>
    </location>
</feature>
<feature type="compositionally biased region" description="Basic and acidic residues" evidence="1">
    <location>
        <begin position="159"/>
        <end position="170"/>
    </location>
</feature>
<feature type="region of interest" description="Disordered" evidence="1">
    <location>
        <begin position="224"/>
        <end position="243"/>
    </location>
</feature>
<organism evidence="3 4">
    <name type="scientific">Persicimonas caeni</name>
    <dbReference type="NCBI Taxonomy" id="2292766"/>
    <lineage>
        <taxon>Bacteria</taxon>
        <taxon>Deltaproteobacteria</taxon>
        <taxon>Bradymonadales</taxon>
        <taxon>Bradymonadaceae</taxon>
        <taxon>Persicimonas</taxon>
    </lineage>
</organism>
<dbReference type="Proteomes" id="UP000315995">
    <property type="component" value="Chromosome"/>
</dbReference>
<reference evidence="3 4" key="1">
    <citation type="submission" date="2019-06" db="EMBL/GenBank/DDBJ databases">
        <title>Persicimonas caeni gen. nov., sp. nov., a predatory bacterium isolated from solar saltern.</title>
        <authorList>
            <person name="Wang S."/>
        </authorList>
    </citation>
    <scope>NUCLEOTIDE SEQUENCE [LARGE SCALE GENOMIC DNA]</scope>
    <source>
        <strain evidence="3 4">YN101</strain>
    </source>
</reference>
<dbReference type="AlphaFoldDB" id="A0A4Y6PM50"/>
<proteinExistence type="predicted"/>
<protein>
    <submittedName>
        <fullName evidence="3">Uncharacterized protein</fullName>
    </submittedName>
</protein>